<evidence type="ECO:0000313" key="4">
    <source>
        <dbReference type="Proteomes" id="UP001367513"/>
    </source>
</evidence>
<feature type="chain" id="PRO_5045728358" evidence="1">
    <location>
        <begin position="34"/>
        <end position="318"/>
    </location>
</feature>
<evidence type="ECO:0000259" key="2">
    <source>
        <dbReference type="Pfam" id="PF04069"/>
    </source>
</evidence>
<name>A0ABU9AB93_PSEA5</name>
<dbReference type="RefSeq" id="WP_346108750.1">
    <property type="nucleotide sequence ID" value="NZ_BAAAOD010000103.1"/>
</dbReference>
<dbReference type="InterPro" id="IPR007210">
    <property type="entry name" value="ABC_Gly_betaine_transp_sub-bd"/>
</dbReference>
<dbReference type="Proteomes" id="UP001367513">
    <property type="component" value="Unassembled WGS sequence"/>
</dbReference>
<dbReference type="SUPFAM" id="SSF53850">
    <property type="entry name" value="Periplasmic binding protein-like II"/>
    <property type="match status" value="1"/>
</dbReference>
<keyword evidence="4" id="KW-1185">Reference proteome</keyword>
<feature type="domain" description="ABC-type glycine betaine transport system substrate-binding" evidence="2">
    <location>
        <begin position="39"/>
        <end position="304"/>
    </location>
</feature>
<comment type="caution">
    <text evidence="3">The sequence shown here is derived from an EMBL/GenBank/DDBJ whole genome shotgun (WGS) entry which is preliminary data.</text>
</comment>
<reference evidence="3 4" key="1">
    <citation type="submission" date="2024-03" db="EMBL/GenBank/DDBJ databases">
        <title>Draft genome sequence of Pseudonocardia carboxydivorans JCM 14827.</title>
        <authorList>
            <person name="Duangmal K."/>
        </authorList>
    </citation>
    <scope>NUCLEOTIDE SEQUENCE [LARGE SCALE GENOMIC DNA]</scope>
    <source>
        <strain evidence="3 4">JCM 14827</strain>
    </source>
</reference>
<dbReference type="Pfam" id="PF04069">
    <property type="entry name" value="OpuAC"/>
    <property type="match status" value="1"/>
</dbReference>
<organism evidence="3 4">
    <name type="scientific">Pseudonocardia alni subsp. carboxydivorans</name>
    <dbReference type="NCBI Taxonomy" id="415010"/>
    <lineage>
        <taxon>Bacteria</taxon>
        <taxon>Bacillati</taxon>
        <taxon>Actinomycetota</taxon>
        <taxon>Actinomycetes</taxon>
        <taxon>Pseudonocardiales</taxon>
        <taxon>Pseudonocardiaceae</taxon>
        <taxon>Pseudonocardia</taxon>
    </lineage>
</organism>
<accession>A0ABU9AB93</accession>
<dbReference type="Gene3D" id="3.40.190.10">
    <property type="entry name" value="Periplasmic binding protein-like II"/>
    <property type="match status" value="1"/>
</dbReference>
<dbReference type="Gene3D" id="3.40.190.100">
    <property type="entry name" value="Glycine betaine-binding periplasmic protein, domain 2"/>
    <property type="match status" value="1"/>
</dbReference>
<dbReference type="EMBL" id="JBBPIX010000002">
    <property type="protein sequence ID" value="MEK6463226.1"/>
    <property type="molecule type" value="Genomic_DNA"/>
</dbReference>
<proteinExistence type="predicted"/>
<protein>
    <submittedName>
        <fullName evidence="3">Glycine betaine ABC transporter substrate-binding protein</fullName>
    </submittedName>
</protein>
<gene>
    <name evidence="3" type="ORF">WG925_05670</name>
</gene>
<evidence type="ECO:0000313" key="3">
    <source>
        <dbReference type="EMBL" id="MEK6463226.1"/>
    </source>
</evidence>
<evidence type="ECO:0000256" key="1">
    <source>
        <dbReference type="SAM" id="SignalP"/>
    </source>
</evidence>
<keyword evidence="1" id="KW-0732">Signal</keyword>
<feature type="signal peptide" evidence="1">
    <location>
        <begin position="1"/>
        <end position="33"/>
    </location>
</feature>
<sequence>MADPPVAVRRTRTVRLVTALLAVLLAASGCASAGADGPTVRLAQFPWSAAKLTNAILGEVVAAHPELGVGRLKTIQVGPATAWAGAQRGDVDALTEVAMPNQSELAAKAEDRIELVHPTYSGAEQGWYVPSYAVEPGRPLAGLTGVTQLNDYADALGNRLVDSDPSFLTTEYNAKRLAGYRLDLEQVTSSEAAQIAELRRAYERRQPILVYLYRPHYIFEELALTKLTEPTPAREDCYTTGDGACAMPAYSAWTAASPDLARTSPGFAAMLRRFELPLADVEQMLQRVDVDNEDVEVVARDYVAAHPDRVRQWVGAGA</sequence>